<dbReference type="RefSeq" id="WP_271916627.1">
    <property type="nucleotide sequence ID" value="NZ_JAQNDO010000001.1"/>
</dbReference>
<accession>A0ABT5EI20</accession>
<comment type="caution">
    <text evidence="2">The sequence shown here is derived from an EMBL/GenBank/DDBJ whole genome shotgun (WGS) entry which is preliminary data.</text>
</comment>
<dbReference type="InterPro" id="IPR002881">
    <property type="entry name" value="DUF58"/>
</dbReference>
<feature type="domain" description="DUF58" evidence="1">
    <location>
        <begin position="53"/>
        <end position="249"/>
    </location>
</feature>
<proteinExistence type="predicted"/>
<dbReference type="Proteomes" id="UP001221411">
    <property type="component" value="Unassembled WGS sequence"/>
</dbReference>
<name>A0ABT5EI20_9BACT</name>
<reference evidence="2 3" key="1">
    <citation type="submission" date="2022-11" db="EMBL/GenBank/DDBJ databases">
        <title>Minimal conservation of predation-associated metabolite biosynthetic gene clusters underscores biosynthetic potential of Myxococcota including descriptions for ten novel species: Archangium lansinium sp. nov., Myxococcus landrumus sp. nov., Nannocystis bai.</title>
        <authorList>
            <person name="Ahearne A."/>
            <person name="Stevens C."/>
            <person name="Dowd S."/>
        </authorList>
    </citation>
    <scope>NUCLEOTIDE SEQUENCE [LARGE SCALE GENOMIC DNA]</scope>
    <source>
        <strain evidence="2 3">RJM3</strain>
    </source>
</reference>
<dbReference type="InterPro" id="IPR036465">
    <property type="entry name" value="vWFA_dom_sf"/>
</dbReference>
<organism evidence="2 3">
    <name type="scientific">Polyangium mundeleinium</name>
    <dbReference type="NCBI Taxonomy" id="2995306"/>
    <lineage>
        <taxon>Bacteria</taxon>
        <taxon>Pseudomonadati</taxon>
        <taxon>Myxococcota</taxon>
        <taxon>Polyangia</taxon>
        <taxon>Polyangiales</taxon>
        <taxon>Polyangiaceae</taxon>
        <taxon>Polyangium</taxon>
    </lineage>
</organism>
<dbReference type="PANTHER" id="PTHR33608:SF7">
    <property type="entry name" value="DUF58 DOMAIN-CONTAINING PROTEIN"/>
    <property type="match status" value="1"/>
</dbReference>
<dbReference type="Pfam" id="PF01882">
    <property type="entry name" value="DUF58"/>
    <property type="match status" value="1"/>
</dbReference>
<dbReference type="EMBL" id="JAQNDO010000001">
    <property type="protein sequence ID" value="MDC0741396.1"/>
    <property type="molecule type" value="Genomic_DNA"/>
</dbReference>
<sequence>MQATRPGIPSRLLDPAFVRELEVLRRRLEIRARSGASGEHVARRRGGAAEFQEHRPYSPGDDLRRIDWAAYARTDEPVLKLFRAEEDVIVRLLVDTSASLDFGEPPKFESACRIAAAFGYMALAASERVQVISAGEGIQREETPVRGRSGLPALLRALGGITPGGGTDLARAVDRLIQKNKRAGMLLVVSDFLDGGPLGPALTRAAAAGHDLVLVQVVAPEEIEPSYEGDWALEDAETGAVVEVTMDAASIEAYVLRFAGLCEELRQMAKRLRATYVRVRTDEPLESAIRRIVARSID</sequence>
<dbReference type="PANTHER" id="PTHR33608">
    <property type="entry name" value="BLL2464 PROTEIN"/>
    <property type="match status" value="1"/>
</dbReference>
<evidence type="ECO:0000259" key="1">
    <source>
        <dbReference type="Pfam" id="PF01882"/>
    </source>
</evidence>
<gene>
    <name evidence="2" type="ORF">POL67_08570</name>
</gene>
<dbReference type="SUPFAM" id="SSF53300">
    <property type="entry name" value="vWA-like"/>
    <property type="match status" value="1"/>
</dbReference>
<evidence type="ECO:0000313" key="3">
    <source>
        <dbReference type="Proteomes" id="UP001221411"/>
    </source>
</evidence>
<protein>
    <submittedName>
        <fullName evidence="2">DUF58 domain-containing protein</fullName>
    </submittedName>
</protein>
<dbReference type="Gene3D" id="3.40.50.410">
    <property type="entry name" value="von Willebrand factor, type A domain"/>
    <property type="match status" value="1"/>
</dbReference>
<evidence type="ECO:0000313" key="2">
    <source>
        <dbReference type="EMBL" id="MDC0741396.1"/>
    </source>
</evidence>
<keyword evidence="3" id="KW-1185">Reference proteome</keyword>